<dbReference type="EMBL" id="CP000575">
    <property type="protein sequence ID" value="ABN70624.1"/>
    <property type="molecule type" value="Genomic_DNA"/>
</dbReference>
<evidence type="ECO:0000313" key="1">
    <source>
        <dbReference type="EMBL" id="ABN70624.1"/>
    </source>
</evidence>
<dbReference type="OrthoDB" id="375849at2157"/>
<dbReference type="eggNOG" id="arCOG12464">
    <property type="taxonomic scope" value="Archaea"/>
</dbReference>
<reference evidence="2" key="1">
    <citation type="journal article" date="2009" name="BMC Genomics">
        <title>The complete genome sequence of Staphylothermus marinus reveals differences in sulfur metabolism among heterotrophic Crenarchaeota.</title>
        <authorList>
            <person name="Anderson I.J."/>
            <person name="Dharmarajan L."/>
            <person name="Rodriguez J."/>
            <person name="Hooper S."/>
            <person name="Porat I."/>
            <person name="Ulrich L.E."/>
            <person name="Elkins J.G."/>
            <person name="Mavromatis K."/>
            <person name="Sun H."/>
            <person name="Land M."/>
            <person name="Lapidus A."/>
            <person name="Lucas S."/>
            <person name="Barry K."/>
            <person name="Huber H."/>
            <person name="Zhulin I.B."/>
            <person name="Whitman W.B."/>
            <person name="Mukhopadhyay B."/>
            <person name="Woese C."/>
            <person name="Bristow J."/>
            <person name="Kyrpides N."/>
        </authorList>
    </citation>
    <scope>NUCLEOTIDE SEQUENCE [LARGE SCALE GENOMIC DNA]</scope>
    <source>
        <strain evidence="2">ATCC 43588 / DSM 3639 / JCM 9404 / F1</strain>
    </source>
</reference>
<dbReference type="RefSeq" id="WP_011839818.1">
    <property type="nucleotide sequence ID" value="NC_009033.1"/>
</dbReference>
<organism evidence="1 2">
    <name type="scientific">Staphylothermus marinus (strain ATCC 43588 / DSM 3639 / JCM 9404 / F1)</name>
    <dbReference type="NCBI Taxonomy" id="399550"/>
    <lineage>
        <taxon>Archaea</taxon>
        <taxon>Thermoproteota</taxon>
        <taxon>Thermoprotei</taxon>
        <taxon>Desulfurococcales</taxon>
        <taxon>Desulfurococcaceae</taxon>
        <taxon>Staphylothermus</taxon>
    </lineage>
</organism>
<dbReference type="AlphaFoldDB" id="A3DPR4"/>
<name>A3DPR4_STAMF</name>
<dbReference type="GeneID" id="4907249"/>
<dbReference type="KEGG" id="smr:Smar_1538"/>
<accession>A3DPR4</accession>
<dbReference type="Proteomes" id="UP000000254">
    <property type="component" value="Chromosome"/>
</dbReference>
<protein>
    <submittedName>
        <fullName evidence="1">Uncharacterized protein</fullName>
    </submittedName>
</protein>
<reference evidence="1 2" key="2">
    <citation type="journal article" date="2009" name="Stand. Genomic Sci.">
        <title>Complete genome sequence of Staphylothermus marinus Stetter and Fiala 1986 type strain F1.</title>
        <authorList>
            <person name="Anderson I.J."/>
            <person name="Sun H."/>
            <person name="Lapidus A."/>
            <person name="Copeland A."/>
            <person name="Glavina Del Rio T."/>
            <person name="Tice H."/>
            <person name="Dalin E."/>
            <person name="Lucas S."/>
            <person name="Barry K."/>
            <person name="Land M."/>
            <person name="Richardson P."/>
            <person name="Huber H."/>
            <person name="Kyrpides N.C."/>
        </authorList>
    </citation>
    <scope>NUCLEOTIDE SEQUENCE [LARGE SCALE GENOMIC DNA]</scope>
    <source>
        <strain evidence="2">ATCC 43588 / DSM 3639 / JCM 9404 / F1</strain>
    </source>
</reference>
<proteinExistence type="predicted"/>
<dbReference type="HOGENOM" id="CLU_1965662_0_0_2"/>
<keyword evidence="2" id="KW-1185">Reference proteome</keyword>
<sequence>MRLSIYGLDGFTLGIIQFIGEEKGAIIDRLKSVGVGDLKMLISKTLGSEVKGLGLAFGKLQYNDQILDMAYLHISSADGDEYILEIYRESGMLITNISVPETYEKVVKLLKEICPRIKTPRSRLIGI</sequence>
<evidence type="ECO:0000313" key="2">
    <source>
        <dbReference type="Proteomes" id="UP000000254"/>
    </source>
</evidence>
<gene>
    <name evidence="1" type="ordered locus">Smar_1538</name>
</gene>